<comment type="caution">
    <text evidence="3">The sequence shown here is derived from an EMBL/GenBank/DDBJ whole genome shotgun (WGS) entry which is preliminary data.</text>
</comment>
<dbReference type="InterPro" id="IPR022771">
    <property type="entry name" value="WAPL_C"/>
</dbReference>
<feature type="compositionally biased region" description="Basic and acidic residues" evidence="1">
    <location>
        <begin position="62"/>
        <end position="77"/>
    </location>
</feature>
<feature type="compositionally biased region" description="Low complexity" evidence="1">
    <location>
        <begin position="123"/>
        <end position="134"/>
    </location>
</feature>
<dbReference type="EMBL" id="AZGZ01000036">
    <property type="protein sequence ID" value="KZZ87276.1"/>
    <property type="molecule type" value="Genomic_DNA"/>
</dbReference>
<feature type="compositionally biased region" description="Polar residues" evidence="1">
    <location>
        <begin position="390"/>
        <end position="400"/>
    </location>
</feature>
<organism evidence="3 4">
    <name type="scientific">Ascosphaera apis ARSEF 7405</name>
    <dbReference type="NCBI Taxonomy" id="392613"/>
    <lineage>
        <taxon>Eukaryota</taxon>
        <taxon>Fungi</taxon>
        <taxon>Dikarya</taxon>
        <taxon>Ascomycota</taxon>
        <taxon>Pezizomycotina</taxon>
        <taxon>Eurotiomycetes</taxon>
        <taxon>Eurotiomycetidae</taxon>
        <taxon>Onygenales</taxon>
        <taxon>Ascosphaeraceae</taxon>
        <taxon>Ascosphaera</taxon>
    </lineage>
</organism>
<gene>
    <name evidence="3" type="ORF">AAP_05800</name>
</gene>
<evidence type="ECO:0000313" key="4">
    <source>
        <dbReference type="Proteomes" id="UP000242877"/>
    </source>
</evidence>
<evidence type="ECO:0000313" key="3">
    <source>
        <dbReference type="EMBL" id="KZZ87276.1"/>
    </source>
</evidence>
<feature type="compositionally biased region" description="Polar residues" evidence="1">
    <location>
        <begin position="18"/>
        <end position="31"/>
    </location>
</feature>
<evidence type="ECO:0000256" key="1">
    <source>
        <dbReference type="SAM" id="MobiDB-lite"/>
    </source>
</evidence>
<dbReference type="Pfam" id="PF07814">
    <property type="entry name" value="WAPL"/>
    <property type="match status" value="1"/>
</dbReference>
<feature type="compositionally biased region" description="Low complexity" evidence="1">
    <location>
        <begin position="208"/>
        <end position="217"/>
    </location>
</feature>
<evidence type="ECO:0000259" key="2">
    <source>
        <dbReference type="Pfam" id="PF07814"/>
    </source>
</evidence>
<dbReference type="OrthoDB" id="5976022at2759"/>
<dbReference type="Gene3D" id="1.25.10.10">
    <property type="entry name" value="Leucine-rich Repeat Variant"/>
    <property type="match status" value="1"/>
</dbReference>
<dbReference type="InterPro" id="IPR011989">
    <property type="entry name" value="ARM-like"/>
</dbReference>
<name>A0A167VAT8_9EURO</name>
<protein>
    <submittedName>
        <fullName evidence="3">Wings apart-like protein</fullName>
    </submittedName>
</protein>
<dbReference type="AlphaFoldDB" id="A0A167VAT8"/>
<feature type="region of interest" description="Disordered" evidence="1">
    <location>
        <begin position="331"/>
        <end position="400"/>
    </location>
</feature>
<keyword evidence="4" id="KW-1185">Reference proteome</keyword>
<feature type="compositionally biased region" description="Low complexity" evidence="1">
    <location>
        <begin position="88"/>
        <end position="100"/>
    </location>
</feature>
<feature type="compositionally biased region" description="Low complexity" evidence="1">
    <location>
        <begin position="163"/>
        <end position="182"/>
    </location>
</feature>
<reference evidence="3 4" key="1">
    <citation type="journal article" date="2016" name="Genome Biol. Evol.">
        <title>Divergent and convergent evolution of fungal pathogenicity.</title>
        <authorList>
            <person name="Shang Y."/>
            <person name="Xiao G."/>
            <person name="Zheng P."/>
            <person name="Cen K."/>
            <person name="Zhan S."/>
            <person name="Wang C."/>
        </authorList>
    </citation>
    <scope>NUCLEOTIDE SEQUENCE [LARGE SCALE GENOMIC DNA]</scope>
    <source>
        <strain evidence="3 4">ARSEF 7405</strain>
    </source>
</reference>
<feature type="compositionally biased region" description="Basic residues" evidence="1">
    <location>
        <begin position="188"/>
        <end position="200"/>
    </location>
</feature>
<dbReference type="SUPFAM" id="SSF48371">
    <property type="entry name" value="ARM repeat"/>
    <property type="match status" value="1"/>
</dbReference>
<feature type="region of interest" description="Disordered" evidence="1">
    <location>
        <begin position="1"/>
        <end position="302"/>
    </location>
</feature>
<dbReference type="VEuPathDB" id="FungiDB:AAP_05800"/>
<proteinExistence type="predicted"/>
<feature type="compositionally biased region" description="Basic and acidic residues" evidence="1">
    <location>
        <begin position="1"/>
        <end position="10"/>
    </location>
</feature>
<dbReference type="InterPro" id="IPR016024">
    <property type="entry name" value="ARM-type_fold"/>
</dbReference>
<feature type="domain" description="Wings apart-like protein C-terminal" evidence="2">
    <location>
        <begin position="476"/>
        <end position="816"/>
    </location>
</feature>
<sequence>MAKFDRDGVSGRRMKTYGKSSRILQSPQCFSLSRPWQGPDNPSKPLASSLGPQGGPAGPASESERTRTLQKRERGGKEDDDDGDVRTSRSLTRPSLRGRPAPQKPCSSRRDTYDTSSSDDELALASSSLSSSSSVMPKKRKVTTAGGGRDGRRDVGGGVPARTGASTYTKATNTTTTTTTNTPCASRQHGHEHRMSKRLRLSHERNTSSSASASAAAESPTEISRNIPEMEVVIYPPKGPRSHRTGEDEEGDINSDRMGLSFTSKLTAQPRGDLHRPSTATKSYGRQQGKLVDIDEPSRPLTTVQDHTGVAEVPSGAEEFKFGEVNLYELSPSKTTPRRNRLVDRLNPSPSVPTYAGRLSFSSESPPPTPTKRGSPKPSISHMEHDQKSKNTTLNGSENIMSIGPKITYSRNRTYLDDEADVFGQQHGSHNAAASPALPTMTRSNSPKKPKFSLLGNHYSLQSNADEDIVTGSGSVRNIHELRRAGETARFESLVDSIFEDIHDGASSQRSGLVQLVSKLQDEEFSRRFLTHAMEKRLTRVQPAQSDLVCSFLVAAAYGLLLSIATISSSAFRVFSSSLLNVVTPLLKEKNDILAISKSPQLKVSKAFRSSLIELLVSMRKSRIWADEFPQKLTPELLGLRCIEMIMRRDRETGESKEKLPDSVLEQLIDTVVQNSGDVQKTVPDAHTSHVLELTFSILESYTVALQDMSSTQGRLMYRLACIGSLLDRLANGGDTSSRNRQIRIICIRLVLNLTNNEPDVCEKFSTPEIINALSDIVTTDFPKISGEVSVDDIDAVIDTVILALGCFINLAEWSEMSRKLVADTKRGSRSFLDILILFFRNGRESASEADNVEKTRFNVVLGYLSVFLCTLCLDKSVRRHLNTAFQGKGVDQLLATVEEFLKYYRKVEEDIKDASGHQDPMTTFIARLQGIVNRVRDSGNDH</sequence>
<dbReference type="Proteomes" id="UP000242877">
    <property type="component" value="Unassembled WGS sequence"/>
</dbReference>
<accession>A0A167VAT8</accession>